<organism evidence="2 3">
    <name type="scientific">Klebsormidium nitens</name>
    <name type="common">Green alga</name>
    <name type="synonym">Ulothrix nitens</name>
    <dbReference type="NCBI Taxonomy" id="105231"/>
    <lineage>
        <taxon>Eukaryota</taxon>
        <taxon>Viridiplantae</taxon>
        <taxon>Streptophyta</taxon>
        <taxon>Klebsormidiophyceae</taxon>
        <taxon>Klebsormidiales</taxon>
        <taxon>Klebsormidiaceae</taxon>
        <taxon>Klebsormidium</taxon>
    </lineage>
</organism>
<dbReference type="AlphaFoldDB" id="A0A1Y1IAF9"/>
<gene>
    <name evidence="2" type="ORF">KFL_003870070</name>
</gene>
<name>A0A1Y1IAF9_KLENI</name>
<evidence type="ECO:0000259" key="1">
    <source>
        <dbReference type="Pfam" id="PF01370"/>
    </source>
</evidence>
<dbReference type="Gene3D" id="3.40.50.720">
    <property type="entry name" value="NAD(P)-binding Rossmann-like Domain"/>
    <property type="match status" value="1"/>
</dbReference>
<dbReference type="PANTHER" id="PTHR43725">
    <property type="entry name" value="UDP-GLUCOSE 4-EPIMERASE"/>
    <property type="match status" value="1"/>
</dbReference>
<dbReference type="EMBL" id="DF237336">
    <property type="protein sequence ID" value="GAQ87910.1"/>
    <property type="molecule type" value="Genomic_DNA"/>
</dbReference>
<evidence type="ECO:0000313" key="3">
    <source>
        <dbReference type="Proteomes" id="UP000054558"/>
    </source>
</evidence>
<dbReference type="OMA" id="YKTTDEP"/>
<evidence type="ECO:0000313" key="2">
    <source>
        <dbReference type="EMBL" id="GAQ87910.1"/>
    </source>
</evidence>
<dbReference type="Proteomes" id="UP000054558">
    <property type="component" value="Unassembled WGS sequence"/>
</dbReference>
<protein>
    <submittedName>
        <fullName evidence="2">Chloroplast RNA binding protein</fullName>
    </submittedName>
</protein>
<keyword evidence="3" id="KW-1185">Reference proteome</keyword>
<dbReference type="PANTHER" id="PTHR43725:SF6">
    <property type="entry name" value="CHLOROPLAST STEM-LOOP BINDING PROTEIN OF 41 KDA A, CHLOROPLASTIC"/>
    <property type="match status" value="1"/>
</dbReference>
<dbReference type="GO" id="GO:0005829">
    <property type="term" value="C:cytosol"/>
    <property type="evidence" value="ECO:0000318"/>
    <property type="project" value="GO_Central"/>
</dbReference>
<dbReference type="InterPro" id="IPR001509">
    <property type="entry name" value="Epimerase_deHydtase"/>
</dbReference>
<dbReference type="OrthoDB" id="419598at2759"/>
<sequence length="427" mass="45902">MANGSACRSLSAVGSFIGQTESYTCQANRRSSLAFAFHSKNLQAVSSGRYSEANAATLLPSLNSSFNGISSIALHATQRPCTPASQARQRGGAVTASASRKVLLVNTHAGGHAVIGFWLAKQLQEDGHKVTFFIAGDESSDKNKKEPFTKLEELRSAGVKVVWGSPAKVGGAVEGSFDTVIDNNGKDLESVQPVAEWALSNGASQFLFVSSAGIYKNTEEPPHVEGDPVKADAGHVQVEKYLNEAGFSSGAAFFRPQYITGKYNNKDCEEWFFDRIARDRAVPIPGSGMQITNITPVTDLAAILAAAVNQPEKAAGQVFNLVGDRGVTFDGLVRLAAKAAGKDPKEVKIVHYDPKKADVDVKKAFPFRNVHFYAEPRAAKKLLGVTPQAQLLDVLTARYQDYVASGRNKKDLKDKLALDDKILKSVK</sequence>
<reference evidence="2 3" key="1">
    <citation type="journal article" date="2014" name="Nat. Commun.">
        <title>Klebsormidium flaccidum genome reveals primary factors for plant terrestrial adaptation.</title>
        <authorList>
            <person name="Hori K."/>
            <person name="Maruyama F."/>
            <person name="Fujisawa T."/>
            <person name="Togashi T."/>
            <person name="Yamamoto N."/>
            <person name="Seo M."/>
            <person name="Sato S."/>
            <person name="Yamada T."/>
            <person name="Mori H."/>
            <person name="Tajima N."/>
            <person name="Moriyama T."/>
            <person name="Ikeuchi M."/>
            <person name="Watanabe M."/>
            <person name="Wada H."/>
            <person name="Kobayashi K."/>
            <person name="Saito M."/>
            <person name="Masuda T."/>
            <person name="Sasaki-Sekimoto Y."/>
            <person name="Mashiguchi K."/>
            <person name="Awai K."/>
            <person name="Shimojima M."/>
            <person name="Masuda S."/>
            <person name="Iwai M."/>
            <person name="Nobusawa T."/>
            <person name="Narise T."/>
            <person name="Kondo S."/>
            <person name="Saito H."/>
            <person name="Sato R."/>
            <person name="Murakawa M."/>
            <person name="Ihara Y."/>
            <person name="Oshima-Yamada Y."/>
            <person name="Ohtaka K."/>
            <person name="Satoh M."/>
            <person name="Sonobe K."/>
            <person name="Ishii M."/>
            <person name="Ohtani R."/>
            <person name="Kanamori-Sato M."/>
            <person name="Honoki R."/>
            <person name="Miyazaki D."/>
            <person name="Mochizuki H."/>
            <person name="Umetsu J."/>
            <person name="Higashi K."/>
            <person name="Shibata D."/>
            <person name="Kamiya Y."/>
            <person name="Sato N."/>
            <person name="Nakamura Y."/>
            <person name="Tabata S."/>
            <person name="Ida S."/>
            <person name="Kurokawa K."/>
            <person name="Ohta H."/>
        </authorList>
    </citation>
    <scope>NUCLEOTIDE SEQUENCE [LARGE SCALE GENOMIC DNA]</scope>
    <source>
        <strain evidence="2 3">NIES-2285</strain>
    </source>
</reference>
<proteinExistence type="predicted"/>
<dbReference type="InterPro" id="IPR036291">
    <property type="entry name" value="NAD(P)-bd_dom_sf"/>
</dbReference>
<dbReference type="GO" id="GO:0005996">
    <property type="term" value="P:monosaccharide metabolic process"/>
    <property type="evidence" value="ECO:0000318"/>
    <property type="project" value="GO_Central"/>
</dbReference>
<dbReference type="SUPFAM" id="SSF51735">
    <property type="entry name" value="NAD(P)-binding Rossmann-fold domains"/>
    <property type="match status" value="1"/>
</dbReference>
<dbReference type="STRING" id="105231.A0A1Y1IAF9"/>
<dbReference type="FunFam" id="3.40.50.720:FF:000321">
    <property type="entry name" value="Chloroplast stem-loop binding protein of 41 kDa a, chloroplastic"/>
    <property type="match status" value="1"/>
</dbReference>
<accession>A0A1Y1IAF9</accession>
<feature type="domain" description="NAD-dependent epimerase/dehydratase" evidence="1">
    <location>
        <begin position="110"/>
        <end position="321"/>
    </location>
</feature>
<dbReference type="Pfam" id="PF01370">
    <property type="entry name" value="Epimerase"/>
    <property type="match status" value="1"/>
</dbReference>